<evidence type="ECO:0000313" key="1">
    <source>
        <dbReference type="EMBL" id="QGY47876.1"/>
    </source>
</evidence>
<sequence>MNRKLFRTGLPIGTTTVIINRPLKLDFKGFFHFNQNAPRALKAPFKKSVTQRVWSKIAEVSFGEQHALATVVNWLGKNRVNYLNSILDVLMWGIGYNGWCKWSAGF</sequence>
<dbReference type="EMBL" id="CP046401">
    <property type="protein sequence ID" value="QGY47876.1"/>
    <property type="molecule type" value="Genomic_DNA"/>
</dbReference>
<dbReference type="KEGG" id="mcos:GM418_30735"/>
<reference evidence="1 2" key="1">
    <citation type="submission" date="2019-11" db="EMBL/GenBank/DDBJ databases">
        <authorList>
            <person name="Zheng R.K."/>
            <person name="Sun C.M."/>
        </authorList>
    </citation>
    <scope>NUCLEOTIDE SEQUENCE [LARGE SCALE GENOMIC DNA]</scope>
    <source>
        <strain evidence="1 2">WC007</strain>
    </source>
</reference>
<protein>
    <submittedName>
        <fullName evidence="1">Uncharacterized protein</fullName>
    </submittedName>
</protein>
<dbReference type="RefSeq" id="WP_158872140.1">
    <property type="nucleotide sequence ID" value="NZ_CP046401.1"/>
</dbReference>
<evidence type="ECO:0000313" key="2">
    <source>
        <dbReference type="Proteomes" id="UP000428260"/>
    </source>
</evidence>
<organism evidence="1 2">
    <name type="scientific">Maribellus comscasis</name>
    <dbReference type="NCBI Taxonomy" id="2681766"/>
    <lineage>
        <taxon>Bacteria</taxon>
        <taxon>Pseudomonadati</taxon>
        <taxon>Bacteroidota</taxon>
        <taxon>Bacteroidia</taxon>
        <taxon>Marinilabiliales</taxon>
        <taxon>Prolixibacteraceae</taxon>
        <taxon>Maribellus</taxon>
    </lineage>
</organism>
<dbReference type="Proteomes" id="UP000428260">
    <property type="component" value="Chromosome"/>
</dbReference>
<proteinExistence type="predicted"/>
<accession>A0A6I6JXJ2</accession>
<gene>
    <name evidence="1" type="ORF">GM418_30735</name>
</gene>
<name>A0A6I6JXJ2_9BACT</name>
<dbReference type="AlphaFoldDB" id="A0A6I6JXJ2"/>
<keyword evidence="2" id="KW-1185">Reference proteome</keyword>